<comment type="caution">
    <text evidence="2">The sequence shown here is derived from an EMBL/GenBank/DDBJ whole genome shotgun (WGS) entry which is preliminary data.</text>
</comment>
<evidence type="ECO:0000313" key="3">
    <source>
        <dbReference type="Proteomes" id="UP000070089"/>
    </source>
</evidence>
<proteinExistence type="predicted"/>
<dbReference type="EMBL" id="JXTI01000023">
    <property type="protein sequence ID" value="KWX14767.1"/>
    <property type="molecule type" value="Genomic_DNA"/>
</dbReference>
<dbReference type="OrthoDB" id="10258954at2759"/>
<name>A0A132NXH2_GIAIN</name>
<dbReference type="Proteomes" id="UP000070089">
    <property type="component" value="Unassembled WGS sequence"/>
</dbReference>
<protein>
    <submittedName>
        <fullName evidence="2">Uncharacterized protein</fullName>
    </submittedName>
</protein>
<gene>
    <name evidence="2" type="ORF">QR46_1194</name>
</gene>
<feature type="region of interest" description="Disordered" evidence="1">
    <location>
        <begin position="135"/>
        <end position="173"/>
    </location>
</feature>
<organism evidence="2 3">
    <name type="scientific">Giardia duodenalis assemblage B</name>
    <dbReference type="NCBI Taxonomy" id="1394984"/>
    <lineage>
        <taxon>Eukaryota</taxon>
        <taxon>Metamonada</taxon>
        <taxon>Diplomonadida</taxon>
        <taxon>Hexamitidae</taxon>
        <taxon>Giardiinae</taxon>
        <taxon>Giardia</taxon>
    </lineage>
</organism>
<reference evidence="2 3" key="1">
    <citation type="journal article" date="2015" name="Mol. Biochem. Parasitol.">
        <title>Identification of polymorphic genes for use in assemblage B genotyping assays through comparative genomics of multiple assemblage B Giardia duodenalis isolates.</title>
        <authorList>
            <person name="Wielinga C."/>
            <person name="Thompson R.C."/>
            <person name="Monis P."/>
            <person name="Ryan U."/>
        </authorList>
    </citation>
    <scope>NUCLEOTIDE SEQUENCE [LARGE SCALE GENOMIC DNA]</scope>
    <source>
        <strain evidence="2 3">BAH15c1</strain>
    </source>
</reference>
<dbReference type="AlphaFoldDB" id="A0A132NXH2"/>
<accession>A0A132NXH2</accession>
<evidence type="ECO:0000313" key="2">
    <source>
        <dbReference type="EMBL" id="KWX14767.1"/>
    </source>
</evidence>
<sequence>MLHSNLDSYLRSVRCAPILTCPPSIYSDLQNVEESSSLSLPLLHFLSYSLSRFNLFRSTGCVSLAAALAPAAPCEHYAYPCFVPLLQFLGYEPKDCNVPASPQKSVHDQDKGTCTLPLESLIYAQTVTGAQPLFNNMQGIPPSASESDTTSDSEELSTNQQPASKSRPKTHAELHLRHLRRSIPRLRPTKYANLYLLQAPSRPAVCPNIILIENNWSSGLATLFRSVCYRVSDVHSNPPANNIFSTVYSTVIGEKQRSTMAHRNLQMHCWHDSLGSDFAHERILSTVQESKRILRLFTRREQQKDGTWGKRTRRSHPSSSGSITQALIRAKAAIQQNTKSDEPYSGSMGHLVSNITETQSEDKEICQRSSPFPSESSLSVQTRDNIVAYFSYLSNYPALAWDPIAVVDFSPIQHDMTTFDICSGISFSLGTIHKEAGTKAAKRSILMGYNRYPFSYRRQLFRAQLFYPILSKSTTYKLDSDNYYYNSLNDCMDLHIDQEIIEKRQAPFSVLSIHAVLCGKAEKQEGPDEMDQRISKPADALLLRKASESKRAYKKDAKSSIKHSILDQIAKVHQRPSEVTGYDVSEPTRKRSSSSAALSANSFLKLFCTTTDFNPMPLQQTESSAPTFISGRGQTQREYPLINDNQAVDREDLSFISVPLCEIAPFNCSHLFMLKDVASDMVKYKALACEALVLACYNTASWKKSKTALSLQPKICQLSNLIHFWGDVTNMPLALGKKQSDAQSDNVYVEVIEAYSSLCSGFLSLSGSSYLSLCRASIDQDACVVNVEHDLSGKMTSSAVRYALLSQKGSRKRYRIDFIPETRSAPPVIEQYVSFLEGLNKDAMCHTISPNVDQKGVYSDILLANGEIMAKRMMDTVHMALPMVDHGAPSNVLRGLDMLKDWKEHSLKNDPACFSGLYGALPRA</sequence>
<dbReference type="VEuPathDB" id="GiardiaDB:QR46_1194"/>
<evidence type="ECO:0000256" key="1">
    <source>
        <dbReference type="SAM" id="MobiDB-lite"/>
    </source>
</evidence>